<comment type="caution">
    <text evidence="1">The sequence shown here is derived from an EMBL/GenBank/DDBJ whole genome shotgun (WGS) entry which is preliminary data.</text>
</comment>
<organism evidence="1 2">
    <name type="scientific">Phaseolus coccineus</name>
    <name type="common">Scarlet runner bean</name>
    <name type="synonym">Phaseolus multiflorus</name>
    <dbReference type="NCBI Taxonomy" id="3886"/>
    <lineage>
        <taxon>Eukaryota</taxon>
        <taxon>Viridiplantae</taxon>
        <taxon>Streptophyta</taxon>
        <taxon>Embryophyta</taxon>
        <taxon>Tracheophyta</taxon>
        <taxon>Spermatophyta</taxon>
        <taxon>Magnoliopsida</taxon>
        <taxon>eudicotyledons</taxon>
        <taxon>Gunneridae</taxon>
        <taxon>Pentapetalae</taxon>
        <taxon>rosids</taxon>
        <taxon>fabids</taxon>
        <taxon>Fabales</taxon>
        <taxon>Fabaceae</taxon>
        <taxon>Papilionoideae</taxon>
        <taxon>50 kb inversion clade</taxon>
        <taxon>NPAAA clade</taxon>
        <taxon>indigoferoid/millettioid clade</taxon>
        <taxon>Phaseoleae</taxon>
        <taxon>Phaseolus</taxon>
    </lineage>
</organism>
<dbReference type="AlphaFoldDB" id="A0AAN9NDR6"/>
<evidence type="ECO:0000313" key="1">
    <source>
        <dbReference type="EMBL" id="KAK7368608.1"/>
    </source>
</evidence>
<accession>A0AAN9NDR6</accession>
<proteinExistence type="predicted"/>
<gene>
    <name evidence="1" type="ORF">VNO80_10636</name>
</gene>
<keyword evidence="2" id="KW-1185">Reference proteome</keyword>
<sequence>MFAAQGCGFEMRADSLMSWHEVKFPFAHFLMNWCGVQDFGIPVTTMQQKAQKAHAESLKPDRMKNFQAKYISDRRNRHTPPVASCRVTEDARHFEEEACQSICFDVDSLITCGVALASVSRSLASPFSNSEDAEEIESFYLEWSLSHLIIGGFVVSLEDKGLHVFFLFIIRDDTVCSTQSLCSKRHSDLNLSSFERGFLEHLG</sequence>
<evidence type="ECO:0000313" key="2">
    <source>
        <dbReference type="Proteomes" id="UP001374584"/>
    </source>
</evidence>
<protein>
    <submittedName>
        <fullName evidence="1">Uncharacterized protein</fullName>
    </submittedName>
</protein>
<name>A0AAN9NDR6_PHACN</name>
<dbReference type="Proteomes" id="UP001374584">
    <property type="component" value="Unassembled WGS sequence"/>
</dbReference>
<reference evidence="1 2" key="1">
    <citation type="submission" date="2024-01" db="EMBL/GenBank/DDBJ databases">
        <title>The genomes of 5 underutilized Papilionoideae crops provide insights into root nodulation and disease resistanc.</title>
        <authorList>
            <person name="Jiang F."/>
        </authorList>
    </citation>
    <scope>NUCLEOTIDE SEQUENCE [LARGE SCALE GENOMIC DNA]</scope>
    <source>
        <strain evidence="1">JINMINGXINNONG_FW02</strain>
        <tissue evidence="1">Leaves</tissue>
    </source>
</reference>
<dbReference type="EMBL" id="JAYMYR010000004">
    <property type="protein sequence ID" value="KAK7368608.1"/>
    <property type="molecule type" value="Genomic_DNA"/>
</dbReference>